<dbReference type="EMBL" id="QJTF01000039">
    <property type="protein sequence ID" value="PYE85158.1"/>
    <property type="molecule type" value="Genomic_DNA"/>
</dbReference>
<accession>A0A318TA11</accession>
<organism evidence="1 2">
    <name type="scientific">Phyllobacterium leguminum</name>
    <dbReference type="NCBI Taxonomy" id="314237"/>
    <lineage>
        <taxon>Bacteria</taxon>
        <taxon>Pseudomonadati</taxon>
        <taxon>Pseudomonadota</taxon>
        <taxon>Alphaproteobacteria</taxon>
        <taxon>Hyphomicrobiales</taxon>
        <taxon>Phyllobacteriaceae</taxon>
        <taxon>Phyllobacterium</taxon>
    </lineage>
</organism>
<dbReference type="OrthoDB" id="7865837at2"/>
<name>A0A318TA11_9HYPH</name>
<dbReference type="Proteomes" id="UP000247454">
    <property type="component" value="Unassembled WGS sequence"/>
</dbReference>
<dbReference type="AlphaFoldDB" id="A0A318TA11"/>
<reference evidence="1 2" key="1">
    <citation type="submission" date="2018-06" db="EMBL/GenBank/DDBJ databases">
        <title>Genomic Encyclopedia of Type Strains, Phase III (KMG-III): the genomes of soil and plant-associated and newly described type strains.</title>
        <authorList>
            <person name="Whitman W."/>
        </authorList>
    </citation>
    <scope>NUCLEOTIDE SEQUENCE [LARGE SCALE GENOMIC DNA]</scope>
    <source>
        <strain evidence="1 2">ORS 1419</strain>
    </source>
</reference>
<evidence type="ECO:0000313" key="2">
    <source>
        <dbReference type="Proteomes" id="UP000247454"/>
    </source>
</evidence>
<dbReference type="RefSeq" id="WP_110754732.1">
    <property type="nucleotide sequence ID" value="NZ_QJTF01000039.1"/>
</dbReference>
<evidence type="ECO:0000313" key="1">
    <source>
        <dbReference type="EMBL" id="PYE85158.1"/>
    </source>
</evidence>
<protein>
    <submittedName>
        <fullName evidence="1">Uncharacterized protein</fullName>
    </submittedName>
</protein>
<gene>
    <name evidence="1" type="ORF">C7477_1392</name>
</gene>
<keyword evidence="2" id="KW-1185">Reference proteome</keyword>
<comment type="caution">
    <text evidence="1">The sequence shown here is derived from an EMBL/GenBank/DDBJ whole genome shotgun (WGS) entry which is preliminary data.</text>
</comment>
<sequence>MSYKNGIFPERNQARKSQREEKFAQFFADLGLAPEPDPFAHEPDMPGQVAAVEALLAKAHGLHGDSKSAIEALQREVGFLRVGAPVLPTTSLGRPDINSCSVTAMTLAFFMQELG</sequence>
<proteinExistence type="predicted"/>